<dbReference type="GO" id="GO:0043295">
    <property type="term" value="F:glutathione binding"/>
    <property type="evidence" value="ECO:0007669"/>
    <property type="project" value="TreeGrafter"/>
</dbReference>
<evidence type="ECO:0000313" key="4">
    <source>
        <dbReference type="EMBL" id="KAL0305346.1"/>
    </source>
</evidence>
<dbReference type="EMBL" id="JACGWK010000122">
    <property type="protein sequence ID" value="KAL0305346.1"/>
    <property type="molecule type" value="Genomic_DNA"/>
</dbReference>
<accession>A0AAW2KGK2</accession>
<organism evidence="4">
    <name type="scientific">Sesamum angustifolium</name>
    <dbReference type="NCBI Taxonomy" id="2727405"/>
    <lineage>
        <taxon>Eukaryota</taxon>
        <taxon>Viridiplantae</taxon>
        <taxon>Streptophyta</taxon>
        <taxon>Embryophyta</taxon>
        <taxon>Tracheophyta</taxon>
        <taxon>Spermatophyta</taxon>
        <taxon>Magnoliopsida</taxon>
        <taxon>eudicotyledons</taxon>
        <taxon>Gunneridae</taxon>
        <taxon>Pentapetalae</taxon>
        <taxon>asterids</taxon>
        <taxon>lamiids</taxon>
        <taxon>Lamiales</taxon>
        <taxon>Pedaliaceae</taxon>
        <taxon>Sesamum</taxon>
    </lineage>
</organism>
<gene>
    <name evidence="4" type="ORF">Sangu_3036600</name>
</gene>
<comment type="caution">
    <text evidence="4">The sequence shown here is derived from an EMBL/GenBank/DDBJ whole genome shotgun (WGS) entry which is preliminary data.</text>
</comment>
<dbReference type="GO" id="GO:0005737">
    <property type="term" value="C:cytoplasm"/>
    <property type="evidence" value="ECO:0007669"/>
    <property type="project" value="TreeGrafter"/>
</dbReference>
<dbReference type="GO" id="GO:0004364">
    <property type="term" value="F:glutathione transferase activity"/>
    <property type="evidence" value="ECO:0007669"/>
    <property type="project" value="UniProtKB-EC"/>
</dbReference>
<proteinExistence type="predicted"/>
<name>A0AAW2KGK2_9LAMI</name>
<sequence length="99" mass="11111">MISTTSSLVWLCVCAGAANFGQLVLCSFSGTSESRAITKYISHAYADKETPLMAEDPKKQAIIGVWLEVEAHKFDAAGQKLSYEILTKAFNDWSLFWWW</sequence>
<keyword evidence="2" id="KW-0808">Transferase</keyword>
<dbReference type="GO" id="GO:0006749">
    <property type="term" value="P:glutathione metabolic process"/>
    <property type="evidence" value="ECO:0007669"/>
    <property type="project" value="TreeGrafter"/>
</dbReference>
<feature type="chain" id="PRO_5043867516" description="glutathione transferase" evidence="3">
    <location>
        <begin position="18"/>
        <end position="99"/>
    </location>
</feature>
<evidence type="ECO:0000256" key="3">
    <source>
        <dbReference type="SAM" id="SignalP"/>
    </source>
</evidence>
<keyword evidence="3" id="KW-0732">Signal</keyword>
<evidence type="ECO:0000256" key="2">
    <source>
        <dbReference type="ARBA" id="ARBA00022679"/>
    </source>
</evidence>
<dbReference type="EC" id="2.5.1.18" evidence="1"/>
<evidence type="ECO:0000256" key="1">
    <source>
        <dbReference type="ARBA" id="ARBA00012452"/>
    </source>
</evidence>
<protein>
    <recommendedName>
        <fullName evidence="1">glutathione transferase</fullName>
        <ecNumber evidence="1">2.5.1.18</ecNumber>
    </recommendedName>
</protein>
<feature type="signal peptide" evidence="3">
    <location>
        <begin position="1"/>
        <end position="17"/>
    </location>
</feature>
<dbReference type="AlphaFoldDB" id="A0AAW2KGK2"/>
<reference evidence="4" key="2">
    <citation type="journal article" date="2024" name="Plant">
        <title>Genomic evolution and insights into agronomic trait innovations of Sesamum species.</title>
        <authorList>
            <person name="Miao H."/>
            <person name="Wang L."/>
            <person name="Qu L."/>
            <person name="Liu H."/>
            <person name="Sun Y."/>
            <person name="Le M."/>
            <person name="Wang Q."/>
            <person name="Wei S."/>
            <person name="Zheng Y."/>
            <person name="Lin W."/>
            <person name="Duan Y."/>
            <person name="Cao H."/>
            <person name="Xiong S."/>
            <person name="Wang X."/>
            <person name="Wei L."/>
            <person name="Li C."/>
            <person name="Ma Q."/>
            <person name="Ju M."/>
            <person name="Zhao R."/>
            <person name="Li G."/>
            <person name="Mu C."/>
            <person name="Tian Q."/>
            <person name="Mei H."/>
            <person name="Zhang T."/>
            <person name="Gao T."/>
            <person name="Zhang H."/>
        </authorList>
    </citation>
    <scope>NUCLEOTIDE SEQUENCE</scope>
    <source>
        <strain evidence="4">G01</strain>
    </source>
</reference>
<dbReference type="PANTHER" id="PTHR43900:SF47">
    <property type="entry name" value="GLUTATHIONE S-TRANSFERASE F6-RELATED"/>
    <property type="match status" value="1"/>
</dbReference>
<reference evidence="4" key="1">
    <citation type="submission" date="2020-06" db="EMBL/GenBank/DDBJ databases">
        <authorList>
            <person name="Li T."/>
            <person name="Hu X."/>
            <person name="Zhang T."/>
            <person name="Song X."/>
            <person name="Zhang H."/>
            <person name="Dai N."/>
            <person name="Sheng W."/>
            <person name="Hou X."/>
            <person name="Wei L."/>
        </authorList>
    </citation>
    <scope>NUCLEOTIDE SEQUENCE</scope>
    <source>
        <strain evidence="4">G01</strain>
        <tissue evidence="4">Leaf</tissue>
    </source>
</reference>
<dbReference type="PANTHER" id="PTHR43900">
    <property type="entry name" value="GLUTATHIONE S-TRANSFERASE RHO"/>
    <property type="match status" value="1"/>
</dbReference>